<dbReference type="NCBIfam" id="TIGR00040">
    <property type="entry name" value="yfcE"/>
    <property type="match status" value="1"/>
</dbReference>
<protein>
    <recommendedName>
        <fullName evidence="1">Phosphoesterase</fullName>
        <ecNumber evidence="1">3.1.4.-</ecNumber>
    </recommendedName>
</protein>
<dbReference type="SUPFAM" id="SSF56300">
    <property type="entry name" value="Metallo-dependent phosphatases"/>
    <property type="match status" value="1"/>
</dbReference>
<name>A0AAE3IF84_9EURY</name>
<evidence type="ECO:0000313" key="5">
    <source>
        <dbReference type="EMBL" id="MCU4728634.1"/>
    </source>
</evidence>
<dbReference type="InterPro" id="IPR029052">
    <property type="entry name" value="Metallo-depent_PP-like"/>
</dbReference>
<keyword evidence="1" id="KW-0479">Metal-binding</keyword>
<comment type="caution">
    <text evidence="5">The sequence shown here is derived from an EMBL/GenBank/DDBJ whole genome shotgun (WGS) entry which is preliminary data.</text>
</comment>
<dbReference type="Pfam" id="PF12850">
    <property type="entry name" value="Metallophos_2"/>
    <property type="match status" value="1"/>
</dbReference>
<feature type="domain" description="Calcineurin-like phosphoesterase" evidence="3">
    <location>
        <begin position="2"/>
        <end position="145"/>
    </location>
</feature>
<dbReference type="InterPro" id="IPR000979">
    <property type="entry name" value="Phosphodiesterase_MJ0936/Vps29"/>
</dbReference>
<feature type="region of interest" description="Disordered" evidence="2">
    <location>
        <begin position="133"/>
        <end position="156"/>
    </location>
</feature>
<dbReference type="EC" id="3.1.4.-" evidence="1"/>
<keyword evidence="6" id="KW-1185">Reference proteome</keyword>
<organism evidence="5 7">
    <name type="scientific">Halapricum hydrolyticum</name>
    <dbReference type="NCBI Taxonomy" id="2979991"/>
    <lineage>
        <taxon>Archaea</taxon>
        <taxon>Methanobacteriati</taxon>
        <taxon>Methanobacteriota</taxon>
        <taxon>Stenosarchaea group</taxon>
        <taxon>Halobacteria</taxon>
        <taxon>Halobacteriales</taxon>
        <taxon>Haloarculaceae</taxon>
        <taxon>Halapricum</taxon>
    </lineage>
</organism>
<dbReference type="EMBL" id="JAOPKD010000040">
    <property type="protein sequence ID" value="MCU4728634.1"/>
    <property type="molecule type" value="Genomic_DNA"/>
</dbReference>
<evidence type="ECO:0000313" key="6">
    <source>
        <dbReference type="Proteomes" id="UP001208186"/>
    </source>
</evidence>
<evidence type="ECO:0000313" key="7">
    <source>
        <dbReference type="Proteomes" id="UP001209746"/>
    </source>
</evidence>
<evidence type="ECO:0000256" key="1">
    <source>
        <dbReference type="RuleBase" id="RU362039"/>
    </source>
</evidence>
<dbReference type="GO" id="GO:0046872">
    <property type="term" value="F:metal ion binding"/>
    <property type="evidence" value="ECO:0007669"/>
    <property type="project" value="UniProtKB-KW"/>
</dbReference>
<dbReference type="InterPro" id="IPR024654">
    <property type="entry name" value="Calcineurin-like_PHP_lpxH"/>
</dbReference>
<gene>
    <name evidence="5" type="ORF">OB914_16935</name>
    <name evidence="4" type="ORF">OB916_16795</name>
</gene>
<dbReference type="GO" id="GO:0016787">
    <property type="term" value="F:hydrolase activity"/>
    <property type="evidence" value="ECO:0007669"/>
    <property type="project" value="UniProtKB-UniRule"/>
</dbReference>
<accession>A0AAE3IF84</accession>
<feature type="compositionally biased region" description="Basic and acidic residues" evidence="2">
    <location>
        <begin position="137"/>
        <end position="154"/>
    </location>
</feature>
<dbReference type="Proteomes" id="UP001208186">
    <property type="component" value="Unassembled WGS sequence"/>
</dbReference>
<dbReference type="PANTHER" id="PTHR11124">
    <property type="entry name" value="VACUOLAR SORTING PROTEIN VPS29"/>
    <property type="match status" value="1"/>
</dbReference>
<dbReference type="Gene3D" id="3.60.21.10">
    <property type="match status" value="1"/>
</dbReference>
<sequence length="177" mass="18939">MLVALGDTHGERSHRLEGRTLTAAREADHVCHTGDFTTERVYEAIANEAGSKQGGTPLSAVAGNSDEPTLAARLPNTVTVEYGGYTVVLVHGHDHDDTSLSLLARQEGAEIIIAGHTHRPAIERTSHCLLVNPGSHADPRGNRPGHAELTRRETGATIELRTPDGDLIADHTLSEPR</sequence>
<dbReference type="AlphaFoldDB" id="A0AAE3IF84"/>
<dbReference type="RefSeq" id="WP_315910444.1">
    <property type="nucleotide sequence ID" value="NZ_JAOPKC010000042.1"/>
</dbReference>
<proteinExistence type="inferred from homology"/>
<comment type="similarity">
    <text evidence="1">Belongs to the metallophosphoesterase superfamily. YfcE family.</text>
</comment>
<evidence type="ECO:0000259" key="3">
    <source>
        <dbReference type="Pfam" id="PF12850"/>
    </source>
</evidence>
<dbReference type="Proteomes" id="UP001209746">
    <property type="component" value="Unassembled WGS sequence"/>
</dbReference>
<evidence type="ECO:0000313" key="4">
    <source>
        <dbReference type="EMBL" id="MCU4719698.1"/>
    </source>
</evidence>
<reference evidence="5" key="1">
    <citation type="submission" date="2023-02" db="EMBL/GenBank/DDBJ databases">
        <title>Enrichment on poylsaccharides allowed isolation of novel metabolic and taxonomic groups of Haloarchaea.</title>
        <authorList>
            <person name="Sorokin D.Y."/>
            <person name="Elcheninov A.G."/>
            <person name="Khizhniak T.V."/>
            <person name="Kolganova T.V."/>
            <person name="Kublanov I.V."/>
        </authorList>
    </citation>
    <scope>NUCLEOTIDE SEQUENCE</scope>
    <source>
        <strain evidence="4 6">HArc-curdl5-1</strain>
        <strain evidence="5">HArc-curdl7</strain>
    </source>
</reference>
<dbReference type="EMBL" id="JAOPKC010000042">
    <property type="protein sequence ID" value="MCU4719698.1"/>
    <property type="molecule type" value="Genomic_DNA"/>
</dbReference>
<comment type="cofactor">
    <cofactor evidence="1">
        <name>a divalent metal cation</name>
        <dbReference type="ChEBI" id="CHEBI:60240"/>
    </cofactor>
</comment>
<evidence type="ECO:0000256" key="2">
    <source>
        <dbReference type="SAM" id="MobiDB-lite"/>
    </source>
</evidence>